<reference evidence="1 2" key="1">
    <citation type="submission" date="2020-08" db="EMBL/GenBank/DDBJ databases">
        <title>Plant Genome Project.</title>
        <authorList>
            <person name="Zhang R.-G."/>
        </authorList>
    </citation>
    <scope>NUCLEOTIDE SEQUENCE [LARGE SCALE GENOMIC DNA]</scope>
    <source>
        <tissue evidence="1">Rhizome</tissue>
    </source>
</reference>
<sequence length="281" mass="30012">MTFSSCEAECVAAISCTCRAIWLRRLLKELHLKQENATRIMIDNKLAQSLGSVRRWAGAGSIGPCRSLGVGNPCGCATAYRCRGGADSADQGRWMDGDSDGAISQALSRTKNSFLAEILYKYDPAPHGGIASFVSSIAMVASSSANGEDEPRQRQMQTEIRDVLSALTGRLGALGRSMARSDGRDAEHGFGTITLTGENKGATMKAEIEELMESGVTYGDDSGMLTYANSNYQAVNNSILLGGSTTAEDPGVHVDITEYHVCTADSNISHFTTPAFHPEDR</sequence>
<comment type="caution">
    <text evidence="1">The sequence shown here is derived from an EMBL/GenBank/DDBJ whole genome shotgun (WGS) entry which is preliminary data.</text>
</comment>
<evidence type="ECO:0000313" key="1">
    <source>
        <dbReference type="EMBL" id="KAG6500230.1"/>
    </source>
</evidence>
<protein>
    <submittedName>
        <fullName evidence="1">Uncharacterized protein</fullName>
    </submittedName>
</protein>
<gene>
    <name evidence="1" type="ORF">ZIOFF_040073</name>
</gene>
<dbReference type="PANTHER" id="PTHR33472:SF28">
    <property type="entry name" value="BROMO AND FHA DOMAIN-CONTAINING PROTEIN DDB_G0267958"/>
    <property type="match status" value="1"/>
</dbReference>
<keyword evidence="2" id="KW-1185">Reference proteome</keyword>
<name>A0A8J5L494_ZINOF</name>
<evidence type="ECO:0000313" key="2">
    <source>
        <dbReference type="Proteomes" id="UP000734854"/>
    </source>
</evidence>
<dbReference type="PANTHER" id="PTHR33472">
    <property type="entry name" value="OS01G0106600 PROTEIN"/>
    <property type="match status" value="1"/>
</dbReference>
<dbReference type="AlphaFoldDB" id="A0A8J5L494"/>
<proteinExistence type="predicted"/>
<organism evidence="1 2">
    <name type="scientific">Zingiber officinale</name>
    <name type="common">Ginger</name>
    <name type="synonym">Amomum zingiber</name>
    <dbReference type="NCBI Taxonomy" id="94328"/>
    <lineage>
        <taxon>Eukaryota</taxon>
        <taxon>Viridiplantae</taxon>
        <taxon>Streptophyta</taxon>
        <taxon>Embryophyta</taxon>
        <taxon>Tracheophyta</taxon>
        <taxon>Spermatophyta</taxon>
        <taxon>Magnoliopsida</taxon>
        <taxon>Liliopsida</taxon>
        <taxon>Zingiberales</taxon>
        <taxon>Zingiberaceae</taxon>
        <taxon>Zingiber</taxon>
    </lineage>
</organism>
<dbReference type="EMBL" id="JACMSC010000011">
    <property type="protein sequence ID" value="KAG6500230.1"/>
    <property type="molecule type" value="Genomic_DNA"/>
</dbReference>
<accession>A0A8J5L494</accession>
<dbReference type="Proteomes" id="UP000734854">
    <property type="component" value="Unassembled WGS sequence"/>
</dbReference>